<proteinExistence type="inferred from homology"/>
<evidence type="ECO:0000256" key="7">
    <source>
        <dbReference type="ARBA" id="ARBA00023004"/>
    </source>
</evidence>
<dbReference type="Pfam" id="PF00067">
    <property type="entry name" value="p450"/>
    <property type="match status" value="1"/>
</dbReference>
<dbReference type="GO" id="GO:0005506">
    <property type="term" value="F:iron ion binding"/>
    <property type="evidence" value="ECO:0007669"/>
    <property type="project" value="InterPro"/>
</dbReference>
<comment type="cofactor">
    <cofactor evidence="1 9">
        <name>heme</name>
        <dbReference type="ChEBI" id="CHEBI:30413"/>
    </cofactor>
</comment>
<dbReference type="GO" id="GO:0020037">
    <property type="term" value="F:heme binding"/>
    <property type="evidence" value="ECO:0007669"/>
    <property type="project" value="InterPro"/>
</dbReference>
<dbReference type="InterPro" id="IPR001128">
    <property type="entry name" value="Cyt_P450"/>
</dbReference>
<name>A0A1V6TAA2_9EURO</name>
<reference evidence="11" key="1">
    <citation type="journal article" date="2017" name="Nat. Microbiol.">
        <title>Global analysis of biosynthetic gene clusters reveals vast potential of secondary metabolite production in Penicillium species.</title>
        <authorList>
            <person name="Nielsen J.C."/>
            <person name="Grijseels S."/>
            <person name="Prigent S."/>
            <person name="Ji B."/>
            <person name="Dainat J."/>
            <person name="Nielsen K.F."/>
            <person name="Frisvad J.C."/>
            <person name="Workman M."/>
            <person name="Nielsen J."/>
        </authorList>
    </citation>
    <scope>NUCLEOTIDE SEQUENCE [LARGE SCALE GENOMIC DNA]</scope>
    <source>
        <strain evidence="11">IBT 14082</strain>
    </source>
</reference>
<keyword evidence="11" id="KW-1185">Reference proteome</keyword>
<dbReference type="InterPro" id="IPR050121">
    <property type="entry name" value="Cytochrome_P450_monoxygenase"/>
</dbReference>
<organism evidence="10 11">
    <name type="scientific">Penicillium flavigenum</name>
    <dbReference type="NCBI Taxonomy" id="254877"/>
    <lineage>
        <taxon>Eukaryota</taxon>
        <taxon>Fungi</taxon>
        <taxon>Dikarya</taxon>
        <taxon>Ascomycota</taxon>
        <taxon>Pezizomycotina</taxon>
        <taxon>Eurotiomycetes</taxon>
        <taxon>Eurotiomycetidae</taxon>
        <taxon>Eurotiales</taxon>
        <taxon>Aspergillaceae</taxon>
        <taxon>Penicillium</taxon>
    </lineage>
</organism>
<dbReference type="InterPro" id="IPR036396">
    <property type="entry name" value="Cyt_P450_sf"/>
</dbReference>
<dbReference type="SUPFAM" id="SSF48264">
    <property type="entry name" value="Cytochrome P450"/>
    <property type="match status" value="1"/>
</dbReference>
<evidence type="ECO:0008006" key="12">
    <source>
        <dbReference type="Google" id="ProtNLM"/>
    </source>
</evidence>
<dbReference type="Gene3D" id="1.10.630.10">
    <property type="entry name" value="Cytochrome P450"/>
    <property type="match status" value="1"/>
</dbReference>
<comment type="caution">
    <text evidence="10">The sequence shown here is derived from an EMBL/GenBank/DDBJ whole genome shotgun (WGS) entry which is preliminary data.</text>
</comment>
<evidence type="ECO:0000256" key="8">
    <source>
        <dbReference type="ARBA" id="ARBA00023033"/>
    </source>
</evidence>
<evidence type="ECO:0000313" key="10">
    <source>
        <dbReference type="EMBL" id="OQE23275.1"/>
    </source>
</evidence>
<keyword evidence="6" id="KW-0560">Oxidoreductase</keyword>
<dbReference type="OrthoDB" id="4369048at2759"/>
<keyword evidence="7 9" id="KW-0408">Iron</keyword>
<gene>
    <name evidence="10" type="ORF">PENFLA_c011G05458</name>
</gene>
<evidence type="ECO:0000313" key="11">
    <source>
        <dbReference type="Proteomes" id="UP000191342"/>
    </source>
</evidence>
<dbReference type="PANTHER" id="PTHR24305">
    <property type="entry name" value="CYTOCHROME P450"/>
    <property type="match status" value="1"/>
</dbReference>
<dbReference type="GO" id="GO:0016705">
    <property type="term" value="F:oxidoreductase activity, acting on paired donors, with incorporation or reduction of molecular oxygen"/>
    <property type="evidence" value="ECO:0007669"/>
    <property type="project" value="InterPro"/>
</dbReference>
<evidence type="ECO:0000256" key="1">
    <source>
        <dbReference type="ARBA" id="ARBA00001971"/>
    </source>
</evidence>
<evidence type="ECO:0000256" key="2">
    <source>
        <dbReference type="ARBA" id="ARBA00005179"/>
    </source>
</evidence>
<evidence type="ECO:0000256" key="4">
    <source>
        <dbReference type="ARBA" id="ARBA00022617"/>
    </source>
</evidence>
<dbReference type="GO" id="GO:0043386">
    <property type="term" value="P:mycotoxin biosynthetic process"/>
    <property type="evidence" value="ECO:0007669"/>
    <property type="project" value="UniProtKB-ARBA"/>
</dbReference>
<keyword evidence="5 9" id="KW-0479">Metal-binding</keyword>
<dbReference type="AlphaFoldDB" id="A0A1V6TAA2"/>
<dbReference type="Proteomes" id="UP000191342">
    <property type="component" value="Unassembled WGS sequence"/>
</dbReference>
<evidence type="ECO:0000256" key="9">
    <source>
        <dbReference type="PIRSR" id="PIRSR602401-1"/>
    </source>
</evidence>
<dbReference type="PANTHER" id="PTHR24305:SF162">
    <property type="entry name" value="P450, PUTATIVE (EUROFUNG)-RELATED"/>
    <property type="match status" value="1"/>
</dbReference>
<evidence type="ECO:0000256" key="3">
    <source>
        <dbReference type="ARBA" id="ARBA00010617"/>
    </source>
</evidence>
<accession>A0A1V6TAA2</accession>
<comment type="similarity">
    <text evidence="3">Belongs to the cytochrome P450 family.</text>
</comment>
<dbReference type="PRINTS" id="PR00463">
    <property type="entry name" value="EP450I"/>
</dbReference>
<sequence>MLALYLITVLALGWLCYRLFLDPLSHVPGPFISKLFPLYYIRMIRDGKHIFTLRELHDTYGPIVRVGPGDLSFATTSAFDSIYGFAADKSFAIAGSRRSLLVPQDTMVDIMLSNCITKESRQLLRPLVTSTLSEITGACSEQLFNAAFSEGLKLYRVGRTGSTPVTLSDMNNDYMWDLGSLLAFGKHAKRFSRSKFDILVDDNERFMCFLEMCFCFVDRFTVQRYRTAFYKVWRFFCYLARMPTLQYGSDDHSNISFEDNHFARLKIAAKKAGEGKIADNYLELNSYSTKLSVYGTSHTSVNAIFYYLLKNPQSLKKVEEELLSTFQSYSEISDERLAKLPYLNACINETLRIAPTFSAGILQRVSKGATVDGIYIPAGTGVSVDQYSLAHSEEHWESPGSFLPERWLDCKSRKNVKASRPFLIGPRQCPGRAIVYQLFRLAVGKTVYLYQMELMNKNFDIARHSSSCLAWTNIDLEVAMKPRVPDVLGY</sequence>
<protein>
    <recommendedName>
        <fullName evidence="12">Cytochrome P450 monooxygenase</fullName>
    </recommendedName>
</protein>
<keyword evidence="8" id="KW-0503">Monooxygenase</keyword>
<dbReference type="InterPro" id="IPR002401">
    <property type="entry name" value="Cyt_P450_E_grp-I"/>
</dbReference>
<keyword evidence="4 9" id="KW-0349">Heme</keyword>
<evidence type="ECO:0000256" key="6">
    <source>
        <dbReference type="ARBA" id="ARBA00023002"/>
    </source>
</evidence>
<dbReference type="GO" id="GO:0004497">
    <property type="term" value="F:monooxygenase activity"/>
    <property type="evidence" value="ECO:0007669"/>
    <property type="project" value="UniProtKB-KW"/>
</dbReference>
<feature type="binding site" description="axial binding residue" evidence="9">
    <location>
        <position position="429"/>
    </location>
    <ligand>
        <name>heme</name>
        <dbReference type="ChEBI" id="CHEBI:30413"/>
    </ligand>
    <ligandPart>
        <name>Fe</name>
        <dbReference type="ChEBI" id="CHEBI:18248"/>
    </ligandPart>
</feature>
<evidence type="ECO:0000256" key="5">
    <source>
        <dbReference type="ARBA" id="ARBA00022723"/>
    </source>
</evidence>
<comment type="pathway">
    <text evidence="2">Secondary metabolite biosynthesis.</text>
</comment>
<dbReference type="EMBL" id="MLQL01000011">
    <property type="protein sequence ID" value="OQE23275.1"/>
    <property type="molecule type" value="Genomic_DNA"/>
</dbReference>
<dbReference type="STRING" id="254877.A0A1V6TAA2"/>